<comment type="subcellular location">
    <subcellularLocation>
        <location evidence="1">Membrane</location>
        <topology evidence="1">Multi-pass membrane protein</topology>
    </subcellularLocation>
</comment>
<reference evidence="9 10" key="1">
    <citation type="journal article" date="2021" name="BMC Genomics">
        <title>Datura genome reveals duplications of psychoactive alkaloid biosynthetic genes and high mutation rate following tissue culture.</title>
        <authorList>
            <person name="Rajewski A."/>
            <person name="Carter-House D."/>
            <person name="Stajich J."/>
            <person name="Litt A."/>
        </authorList>
    </citation>
    <scope>NUCLEOTIDE SEQUENCE [LARGE SCALE GENOMIC DNA]</scope>
    <source>
        <strain evidence="9">AR-01</strain>
    </source>
</reference>
<keyword evidence="10" id="KW-1185">Reference proteome</keyword>
<feature type="domain" description="NFD4 C-terminal" evidence="8">
    <location>
        <begin position="366"/>
        <end position="577"/>
    </location>
</feature>
<dbReference type="Gene3D" id="1.20.1250.20">
    <property type="entry name" value="MFS general substrate transporter like domains"/>
    <property type="match status" value="1"/>
</dbReference>
<proteinExistence type="inferred from homology"/>
<feature type="transmembrane region" description="Helical" evidence="6">
    <location>
        <begin position="550"/>
        <end position="571"/>
    </location>
</feature>
<feature type="transmembrane region" description="Helical" evidence="6">
    <location>
        <begin position="174"/>
        <end position="191"/>
    </location>
</feature>
<dbReference type="InterPro" id="IPR010658">
    <property type="entry name" value="Nodulin-like"/>
</dbReference>
<dbReference type="Pfam" id="PF23262">
    <property type="entry name" value="NFD4_C"/>
    <property type="match status" value="1"/>
</dbReference>
<evidence type="ECO:0000313" key="10">
    <source>
        <dbReference type="Proteomes" id="UP000823775"/>
    </source>
</evidence>
<dbReference type="Proteomes" id="UP000823775">
    <property type="component" value="Unassembled WGS sequence"/>
</dbReference>
<evidence type="ECO:0000256" key="6">
    <source>
        <dbReference type="SAM" id="Phobius"/>
    </source>
</evidence>
<feature type="transmembrane region" description="Helical" evidence="6">
    <location>
        <begin position="212"/>
        <end position="229"/>
    </location>
</feature>
<dbReference type="EMBL" id="JACEIK010000042">
    <property type="protein sequence ID" value="MCD7447708.1"/>
    <property type="molecule type" value="Genomic_DNA"/>
</dbReference>
<feature type="transmembrane region" description="Helical" evidence="6">
    <location>
        <begin position="495"/>
        <end position="519"/>
    </location>
</feature>
<dbReference type="PANTHER" id="PTHR21576">
    <property type="entry name" value="UNCHARACTERIZED NODULIN-LIKE PROTEIN"/>
    <property type="match status" value="1"/>
</dbReference>
<evidence type="ECO:0000256" key="4">
    <source>
        <dbReference type="ARBA" id="ARBA00023136"/>
    </source>
</evidence>
<keyword evidence="4 6" id="KW-0472">Membrane</keyword>
<evidence type="ECO:0000259" key="8">
    <source>
        <dbReference type="Pfam" id="PF23262"/>
    </source>
</evidence>
<dbReference type="Pfam" id="PF06813">
    <property type="entry name" value="Nodulin-like"/>
    <property type="match status" value="1"/>
</dbReference>
<feature type="transmembrane region" description="Helical" evidence="6">
    <location>
        <begin position="15"/>
        <end position="37"/>
    </location>
</feature>
<comment type="caution">
    <text evidence="9">The sequence shown here is derived from an EMBL/GenBank/DDBJ whole genome shotgun (WGS) entry which is preliminary data.</text>
</comment>
<keyword evidence="3 6" id="KW-1133">Transmembrane helix</keyword>
<dbReference type="InterPro" id="IPR036259">
    <property type="entry name" value="MFS_trans_sf"/>
</dbReference>
<evidence type="ECO:0000256" key="5">
    <source>
        <dbReference type="ARBA" id="ARBA00044504"/>
    </source>
</evidence>
<evidence type="ECO:0000313" key="9">
    <source>
        <dbReference type="EMBL" id="MCD7447708.1"/>
    </source>
</evidence>
<sequence length="619" mass="68637">MTTTNLPVRVLMSRWFMVFGTMLILSAAGATYMFGLYSGDIKTSLGYDQTTLNLLSFFKDLGSNVGILSGLINEISPPWVVLSIGAVLNFFGYFMIWMAVTKKMSTPKVWLMCLYICIGGNSQSFANTGALVTCVKNFPESRGAVLGLLKGFVGLSGAILTQIYQAIYGNDAKSLILLIGWLPAVISFVFLRTIRIIKVVRIAHELKVFYRFLYMSLGLAGYLMVIIILQKKLDFTRVEYVLSAALVLLLLFLPLGLVIKEEIDSWKLKKQALDGISEVKVVVNENPKSTQLLPPSATTSSTATSTFEKQALDSVPEKSKGGDQVMTDIDFDLKLLDPEVSCWKTVFRPPDRGEDFTILQALFSLDMLILFLATICGVGGTLTAIDNLGQIGTSLGYPKKSISTFVSLVSIWNYLGRVVAGFLSEHFLKKYKFPRPLALTITLVVSCIGHILIAFNVPGGLYVASIIIGFCFGAQWPLLFAIISELFGLKYYSTLYNFGSVASPIGSYLLNVRVAGYLYDKEAEKQLKALGRKRMEGEDLNCDGVECFKLAFIIITLVTIFGAFVSIVLVIRTRKFYKSDIYKKFREQATKVDEEGKEMELAQNGYRSHSIHIVYVIIV</sequence>
<dbReference type="SUPFAM" id="SSF103473">
    <property type="entry name" value="MFS general substrate transporter"/>
    <property type="match status" value="1"/>
</dbReference>
<comment type="similarity">
    <text evidence="5">Belongs to the major facilitator superfamily. Phosphate:H(+) symporter (TC 2.A.1.9) family.</text>
</comment>
<feature type="domain" description="Nodulin-like" evidence="7">
    <location>
        <begin position="14"/>
        <end position="257"/>
    </location>
</feature>
<feature type="transmembrane region" description="Helical" evidence="6">
    <location>
        <begin position="79"/>
        <end position="100"/>
    </location>
</feature>
<feature type="transmembrane region" description="Helical" evidence="6">
    <location>
        <begin position="405"/>
        <end position="424"/>
    </location>
</feature>
<evidence type="ECO:0000256" key="1">
    <source>
        <dbReference type="ARBA" id="ARBA00004141"/>
    </source>
</evidence>
<gene>
    <name evidence="9" type="ORF">HAX54_032902</name>
</gene>
<dbReference type="CDD" id="cd17354">
    <property type="entry name" value="MFS_Mch1p_like"/>
    <property type="match status" value="1"/>
</dbReference>
<feature type="transmembrane region" description="Helical" evidence="6">
    <location>
        <begin position="436"/>
        <end position="455"/>
    </location>
</feature>
<feature type="transmembrane region" description="Helical" evidence="6">
    <location>
        <begin position="461"/>
        <end position="483"/>
    </location>
</feature>
<evidence type="ECO:0000256" key="2">
    <source>
        <dbReference type="ARBA" id="ARBA00022692"/>
    </source>
</evidence>
<evidence type="ECO:0000259" key="7">
    <source>
        <dbReference type="Pfam" id="PF06813"/>
    </source>
</evidence>
<protein>
    <recommendedName>
        <fullName evidence="11">Nodulin-like domain-containing protein</fullName>
    </recommendedName>
</protein>
<name>A0ABS8RLK2_DATST</name>
<dbReference type="PANTHER" id="PTHR21576:SF84">
    <property type="entry name" value="FAMILY PROTEIN, PUTATIVE, EXPRESSED-RELATED"/>
    <property type="match status" value="1"/>
</dbReference>
<accession>A0ABS8RLK2</accession>
<feature type="transmembrane region" description="Helical" evidence="6">
    <location>
        <begin position="145"/>
        <end position="168"/>
    </location>
</feature>
<evidence type="ECO:0008006" key="11">
    <source>
        <dbReference type="Google" id="ProtNLM"/>
    </source>
</evidence>
<feature type="transmembrane region" description="Helical" evidence="6">
    <location>
        <begin position="241"/>
        <end position="259"/>
    </location>
</feature>
<dbReference type="InterPro" id="IPR056555">
    <property type="entry name" value="NFD4_C"/>
</dbReference>
<feature type="transmembrane region" description="Helical" evidence="6">
    <location>
        <begin position="362"/>
        <end position="385"/>
    </location>
</feature>
<organism evidence="9 10">
    <name type="scientific">Datura stramonium</name>
    <name type="common">Jimsonweed</name>
    <name type="synonym">Common thornapple</name>
    <dbReference type="NCBI Taxonomy" id="4076"/>
    <lineage>
        <taxon>Eukaryota</taxon>
        <taxon>Viridiplantae</taxon>
        <taxon>Streptophyta</taxon>
        <taxon>Embryophyta</taxon>
        <taxon>Tracheophyta</taxon>
        <taxon>Spermatophyta</taxon>
        <taxon>Magnoliopsida</taxon>
        <taxon>eudicotyledons</taxon>
        <taxon>Gunneridae</taxon>
        <taxon>Pentapetalae</taxon>
        <taxon>asterids</taxon>
        <taxon>lamiids</taxon>
        <taxon>Solanales</taxon>
        <taxon>Solanaceae</taxon>
        <taxon>Solanoideae</taxon>
        <taxon>Datureae</taxon>
        <taxon>Datura</taxon>
    </lineage>
</organism>
<evidence type="ECO:0000256" key="3">
    <source>
        <dbReference type="ARBA" id="ARBA00022989"/>
    </source>
</evidence>
<keyword evidence="2 6" id="KW-0812">Transmembrane</keyword>